<feature type="region of interest" description="Disordered" evidence="3">
    <location>
        <begin position="1"/>
        <end position="74"/>
    </location>
</feature>
<reference evidence="5" key="2">
    <citation type="submission" date="2012-08" db="EMBL/GenBank/DDBJ databases">
        <title>Genome sequence of Kazachstania naganishii.</title>
        <authorList>
            <person name="Gordon J.L."/>
            <person name="Armisen D."/>
            <person name="Proux-Wera E."/>
            <person name="OhEigeartaigh S.S."/>
            <person name="Byrne K.P."/>
            <person name="Wolfe K.H."/>
        </authorList>
    </citation>
    <scope>NUCLEOTIDE SEQUENCE [LARGE SCALE GENOMIC DNA]</scope>
    <source>
        <strain evidence="5">ATCC MYA-139 / BCRC 22969 / CBS 8797 / CCRC 22969 / KCTC 17520 / NBRC 10181 / NCYC 3082</strain>
    </source>
</reference>
<dbReference type="PANTHER" id="PTHR31809:SF0">
    <property type="entry name" value="BUD13 HOMOLOG"/>
    <property type="match status" value="1"/>
</dbReference>
<dbReference type="KEGG" id="kng:KNAG_0G01200"/>
<gene>
    <name evidence="4" type="primary">KNAG0G01200</name>
    <name evidence="4" type="ordered locus">KNAG_0G01200</name>
</gene>
<dbReference type="Proteomes" id="UP000006310">
    <property type="component" value="Chromosome 7"/>
</dbReference>
<protein>
    <recommendedName>
        <fullName evidence="2">Pre-mRNA-splicing factor CWC26</fullName>
    </recommendedName>
</protein>
<dbReference type="STRING" id="1071383.J7RNN6"/>
<dbReference type="GO" id="GO:0000398">
    <property type="term" value="P:mRNA splicing, via spliceosome"/>
    <property type="evidence" value="ECO:0007669"/>
    <property type="project" value="TreeGrafter"/>
</dbReference>
<comment type="similarity">
    <text evidence="1">Belongs to the CWC26 family.</text>
</comment>
<evidence type="ECO:0000256" key="1">
    <source>
        <dbReference type="ARBA" id="ARBA00011069"/>
    </source>
</evidence>
<dbReference type="AlphaFoldDB" id="J7RNN6"/>
<dbReference type="GO" id="GO:0005684">
    <property type="term" value="C:U2-type spliceosomal complex"/>
    <property type="evidence" value="ECO:0007669"/>
    <property type="project" value="TreeGrafter"/>
</dbReference>
<dbReference type="OrthoDB" id="6022at2759"/>
<dbReference type="eggNOG" id="KOG2654">
    <property type="taxonomic scope" value="Eukaryota"/>
</dbReference>
<dbReference type="OMA" id="THEHHGS"/>
<evidence type="ECO:0000313" key="5">
    <source>
        <dbReference type="Proteomes" id="UP000006310"/>
    </source>
</evidence>
<accession>J7RNN6</accession>
<evidence type="ECO:0000256" key="2">
    <source>
        <dbReference type="ARBA" id="ARBA00020644"/>
    </source>
</evidence>
<dbReference type="HOGENOM" id="CLU_086127_0_0_1"/>
<proteinExistence type="inferred from homology"/>
<dbReference type="InterPro" id="IPR051112">
    <property type="entry name" value="CWC26_splicing_factor"/>
</dbReference>
<name>J7RNN6_HUIN7</name>
<dbReference type="RefSeq" id="XP_022465424.1">
    <property type="nucleotide sequence ID" value="XM_022608982.1"/>
</dbReference>
<keyword evidence="5" id="KW-1185">Reference proteome</keyword>
<sequence length="255" mass="28285">MSLHGYLASTYGPSKSKDKAKKVMKPKHSGEGTGKRGTEKRNLNITDNSIQLVGKHGSTHEHHGSGPSNQSGGALWKDVITNEIITLSSTAKDVNTVTLEEPVDSPLVEKKHETIHRDSKGHKLTTEQIINRRQDEDLREQIKIRRIKEVNRGEVQVLMAANGTKRNASVTKSAAIFSDDPLSQQNSREIGASSRQSLLGRKLFNGISFENRFGIPSGARWDGIDRSNGFESKWFAKSNELNQKKAEKLTQEDDS</sequence>
<feature type="compositionally biased region" description="Basic and acidic residues" evidence="3">
    <location>
        <begin position="28"/>
        <end position="42"/>
    </location>
</feature>
<evidence type="ECO:0000256" key="3">
    <source>
        <dbReference type="SAM" id="MobiDB-lite"/>
    </source>
</evidence>
<feature type="compositionally biased region" description="Basic residues" evidence="3">
    <location>
        <begin position="18"/>
        <end position="27"/>
    </location>
</feature>
<dbReference type="EMBL" id="HE978320">
    <property type="protein sequence ID" value="CCK71178.1"/>
    <property type="molecule type" value="Genomic_DNA"/>
</dbReference>
<evidence type="ECO:0000313" key="4">
    <source>
        <dbReference type="EMBL" id="CCK71178.1"/>
    </source>
</evidence>
<dbReference type="GeneID" id="34526902"/>
<dbReference type="PANTHER" id="PTHR31809">
    <property type="entry name" value="BUD13 HOMOLOG"/>
    <property type="match status" value="1"/>
</dbReference>
<dbReference type="GO" id="GO:0003723">
    <property type="term" value="F:RNA binding"/>
    <property type="evidence" value="ECO:0007669"/>
    <property type="project" value="TreeGrafter"/>
</dbReference>
<dbReference type="InterPro" id="IPR018609">
    <property type="entry name" value="Bud13"/>
</dbReference>
<organism evidence="4 5">
    <name type="scientific">Huiozyma naganishii (strain ATCC MYA-139 / BCRC 22969 / CBS 8797 / KCTC 17520 / NBRC 10181 / NCYC 3082 / Yp74L-3)</name>
    <name type="common">Yeast</name>
    <name type="synonym">Kazachstania naganishii</name>
    <dbReference type="NCBI Taxonomy" id="1071383"/>
    <lineage>
        <taxon>Eukaryota</taxon>
        <taxon>Fungi</taxon>
        <taxon>Dikarya</taxon>
        <taxon>Ascomycota</taxon>
        <taxon>Saccharomycotina</taxon>
        <taxon>Saccharomycetes</taxon>
        <taxon>Saccharomycetales</taxon>
        <taxon>Saccharomycetaceae</taxon>
        <taxon>Huiozyma</taxon>
    </lineage>
</organism>
<dbReference type="Pfam" id="PF09736">
    <property type="entry name" value="Bud13"/>
    <property type="match status" value="1"/>
</dbReference>
<reference evidence="4 5" key="1">
    <citation type="journal article" date="2011" name="Proc. Natl. Acad. Sci. U.S.A.">
        <title>Evolutionary erosion of yeast sex chromosomes by mating-type switching accidents.</title>
        <authorList>
            <person name="Gordon J.L."/>
            <person name="Armisen D."/>
            <person name="Proux-Wera E."/>
            <person name="Oheigeartaigh S.S."/>
            <person name="Byrne K.P."/>
            <person name="Wolfe K.H."/>
        </authorList>
    </citation>
    <scope>NUCLEOTIDE SEQUENCE [LARGE SCALE GENOMIC DNA]</scope>
    <source>
        <strain evidence="5">ATCC MYA-139 / BCRC 22969 / CBS 8797 / CCRC 22969 / KCTC 17520 / NBRC 10181 / NCYC 3082</strain>
    </source>
</reference>
<dbReference type="GO" id="GO:0070274">
    <property type="term" value="C:RES complex"/>
    <property type="evidence" value="ECO:0007669"/>
    <property type="project" value="TreeGrafter"/>
</dbReference>